<keyword evidence="7" id="KW-1185">Reference proteome</keyword>
<dbReference type="Pfam" id="PF03965">
    <property type="entry name" value="Penicillinase_R"/>
    <property type="match status" value="1"/>
</dbReference>
<dbReference type="NCBIfam" id="TIGR02698">
    <property type="entry name" value="CopY_TcrY"/>
    <property type="match status" value="1"/>
</dbReference>
<dbReference type="InterPro" id="IPR005650">
    <property type="entry name" value="BlaI_family"/>
</dbReference>
<evidence type="ECO:0000256" key="3">
    <source>
        <dbReference type="ARBA" id="ARBA00023125"/>
    </source>
</evidence>
<gene>
    <name evidence="5" type="ORF">IV38_GL001424</name>
    <name evidence="6" type="ORF">IV40_GL001211</name>
</gene>
<proteinExistence type="inferred from homology"/>
<name>A0A0R2G0I6_9LACO</name>
<keyword evidence="4" id="KW-0804">Transcription</keyword>
<dbReference type="InterPro" id="IPR014071">
    <property type="entry name" value="Cu_transp_CopY/TcrY"/>
</dbReference>
<dbReference type="PATRIC" id="fig|81857.3.peg.1434"/>
<dbReference type="Proteomes" id="UP000051645">
    <property type="component" value="Unassembled WGS sequence"/>
</dbReference>
<evidence type="ECO:0000313" key="7">
    <source>
        <dbReference type="Proteomes" id="UP000051645"/>
    </source>
</evidence>
<evidence type="ECO:0000256" key="1">
    <source>
        <dbReference type="ARBA" id="ARBA00011046"/>
    </source>
</evidence>
<comment type="similarity">
    <text evidence="1">Belongs to the BlaI transcriptional regulatory family.</text>
</comment>
<evidence type="ECO:0000256" key="4">
    <source>
        <dbReference type="ARBA" id="ARBA00023163"/>
    </source>
</evidence>
<keyword evidence="3" id="KW-0238">DNA-binding</keyword>
<sequence length="155" mass="17280">MTAQLEISDAEWEVMRVVWTLGSASSRTMIQVLDEKMGWKPATVKTLLGRLVKKGFLKTAKQQRAFIYSATITEQDAMDHSSLSLFDHLCDMHKGRTLSYLVDHTTLSQADIAHLQTQLAEKAKTAPEEVACNCLPGDQRCLMEEGDANGKAEHE</sequence>
<dbReference type="InterPro" id="IPR036388">
    <property type="entry name" value="WH-like_DNA-bd_sf"/>
</dbReference>
<comment type="caution">
    <text evidence="6">The sequence shown here is derived from an EMBL/GenBank/DDBJ whole genome shotgun (WGS) entry which is preliminary data.</text>
</comment>
<reference evidence="7 8" key="1">
    <citation type="journal article" date="2015" name="Genome Announc.">
        <title>Expanding the biotechnology potential of lactobacilli through comparative genomics of 213 strains and associated genera.</title>
        <authorList>
            <person name="Sun Z."/>
            <person name="Harris H.M."/>
            <person name="McCann A."/>
            <person name="Guo C."/>
            <person name="Argimon S."/>
            <person name="Zhang W."/>
            <person name="Yang X."/>
            <person name="Jeffery I.B."/>
            <person name="Cooney J.C."/>
            <person name="Kagawa T.F."/>
            <person name="Liu W."/>
            <person name="Song Y."/>
            <person name="Salvetti E."/>
            <person name="Wrobel A."/>
            <person name="Rasinkangas P."/>
            <person name="Parkhill J."/>
            <person name="Rea M.C."/>
            <person name="O'Sullivan O."/>
            <person name="Ritari J."/>
            <person name="Douillard F.P."/>
            <person name="Paul Ross R."/>
            <person name="Yang R."/>
            <person name="Briner A.E."/>
            <person name="Felis G.E."/>
            <person name="de Vos W.M."/>
            <person name="Barrangou R."/>
            <person name="Klaenhammer T.R."/>
            <person name="Caufield P.W."/>
            <person name="Cui Y."/>
            <person name="Zhang H."/>
            <person name="O'Toole P.W."/>
        </authorList>
    </citation>
    <scope>NUCLEOTIDE SEQUENCE [LARGE SCALE GENOMIC DNA]</scope>
    <source>
        <strain evidence="5 8">ATCC BAA-66</strain>
        <strain evidence="6 7">DSM 13344</strain>
    </source>
</reference>
<dbReference type="Gene3D" id="1.10.10.10">
    <property type="entry name" value="Winged helix-like DNA-binding domain superfamily/Winged helix DNA-binding domain"/>
    <property type="match status" value="1"/>
</dbReference>
<evidence type="ECO:0000313" key="8">
    <source>
        <dbReference type="Proteomes" id="UP000051751"/>
    </source>
</evidence>
<dbReference type="EMBL" id="JQAT01000003">
    <property type="protein sequence ID" value="KRN28424.1"/>
    <property type="molecule type" value="Genomic_DNA"/>
</dbReference>
<dbReference type="GO" id="GO:0045892">
    <property type="term" value="P:negative regulation of DNA-templated transcription"/>
    <property type="evidence" value="ECO:0007669"/>
    <property type="project" value="InterPro"/>
</dbReference>
<keyword evidence="2" id="KW-0805">Transcription regulation</keyword>
<dbReference type="GO" id="GO:0003677">
    <property type="term" value="F:DNA binding"/>
    <property type="evidence" value="ECO:0007669"/>
    <property type="project" value="UniProtKB-KW"/>
</dbReference>
<dbReference type="Proteomes" id="UP000051751">
    <property type="component" value="Unassembled WGS sequence"/>
</dbReference>
<evidence type="ECO:0000313" key="5">
    <source>
        <dbReference type="EMBL" id="KRN28424.1"/>
    </source>
</evidence>
<accession>A0A0R2G0I6</accession>
<dbReference type="RefSeq" id="WP_057769383.1">
    <property type="nucleotide sequence ID" value="NZ_JQAT01000003.1"/>
</dbReference>
<dbReference type="OrthoDB" id="1849040at2"/>
<dbReference type="SUPFAM" id="SSF46785">
    <property type="entry name" value="Winged helix' DNA-binding domain"/>
    <property type="match status" value="1"/>
</dbReference>
<evidence type="ECO:0000256" key="2">
    <source>
        <dbReference type="ARBA" id="ARBA00023015"/>
    </source>
</evidence>
<dbReference type="EMBL" id="JQAZ01000003">
    <property type="protein sequence ID" value="KRN31925.1"/>
    <property type="molecule type" value="Genomic_DNA"/>
</dbReference>
<organism evidence="6 7">
    <name type="scientific">Lactobacillus selangorensis</name>
    <dbReference type="NCBI Taxonomy" id="81857"/>
    <lineage>
        <taxon>Bacteria</taxon>
        <taxon>Bacillati</taxon>
        <taxon>Bacillota</taxon>
        <taxon>Bacilli</taxon>
        <taxon>Lactobacillales</taxon>
        <taxon>Lactobacillaceae</taxon>
        <taxon>Lactobacillus</taxon>
    </lineage>
</organism>
<dbReference type="PIRSF" id="PIRSF019455">
    <property type="entry name" value="CopR_AtkY"/>
    <property type="match status" value="1"/>
</dbReference>
<dbReference type="InterPro" id="IPR036390">
    <property type="entry name" value="WH_DNA-bd_sf"/>
</dbReference>
<evidence type="ECO:0000313" key="6">
    <source>
        <dbReference type="EMBL" id="KRN31925.1"/>
    </source>
</evidence>
<dbReference type="AlphaFoldDB" id="A0A0R2G0I6"/>
<dbReference type="STRING" id="81857.IV38_GL001424"/>
<protein>
    <submittedName>
        <fullName evidence="6">AtkY protein</fullName>
    </submittedName>
</protein>